<comment type="subcellular location">
    <subcellularLocation>
        <location evidence="3">Endoplasmic reticulum membrane</location>
        <topology evidence="3">Peripheral membrane protein</topology>
    </subcellularLocation>
    <subcellularLocation>
        <location evidence="2">Microsome membrane</location>
        <topology evidence="2">Peripheral membrane protein</topology>
    </subcellularLocation>
</comment>
<organism evidence="16 17">
    <name type="scientific">Iphiclides podalirius</name>
    <name type="common">scarce swallowtail</name>
    <dbReference type="NCBI Taxonomy" id="110791"/>
    <lineage>
        <taxon>Eukaryota</taxon>
        <taxon>Metazoa</taxon>
        <taxon>Ecdysozoa</taxon>
        <taxon>Arthropoda</taxon>
        <taxon>Hexapoda</taxon>
        <taxon>Insecta</taxon>
        <taxon>Pterygota</taxon>
        <taxon>Neoptera</taxon>
        <taxon>Endopterygota</taxon>
        <taxon>Lepidoptera</taxon>
        <taxon>Glossata</taxon>
        <taxon>Ditrysia</taxon>
        <taxon>Papilionoidea</taxon>
        <taxon>Papilionidae</taxon>
        <taxon>Papilioninae</taxon>
        <taxon>Iphiclides</taxon>
    </lineage>
</organism>
<dbReference type="InterPro" id="IPR050476">
    <property type="entry name" value="Insect_CytP450_Detox"/>
</dbReference>
<evidence type="ECO:0000256" key="13">
    <source>
        <dbReference type="ARBA" id="ARBA00023136"/>
    </source>
</evidence>
<evidence type="ECO:0000313" key="17">
    <source>
        <dbReference type="Proteomes" id="UP000837857"/>
    </source>
</evidence>
<dbReference type="Gene3D" id="1.10.630.10">
    <property type="entry name" value="Cytochrome P450"/>
    <property type="match status" value="1"/>
</dbReference>
<gene>
    <name evidence="16" type="ORF">IPOD504_LOCUS2009</name>
</gene>
<dbReference type="PROSITE" id="PS00086">
    <property type="entry name" value="CYTOCHROME_P450"/>
    <property type="match status" value="1"/>
</dbReference>
<proteinExistence type="inferred from homology"/>
<protein>
    <recommendedName>
        <fullName evidence="5">unspecific monooxygenase</fullName>
        <ecNumber evidence="5">1.14.14.1</ecNumber>
    </recommendedName>
</protein>
<evidence type="ECO:0000256" key="9">
    <source>
        <dbReference type="ARBA" id="ARBA00022848"/>
    </source>
</evidence>
<evidence type="ECO:0000256" key="5">
    <source>
        <dbReference type="ARBA" id="ARBA00012109"/>
    </source>
</evidence>
<evidence type="ECO:0000256" key="6">
    <source>
        <dbReference type="ARBA" id="ARBA00022617"/>
    </source>
</evidence>
<evidence type="ECO:0000256" key="3">
    <source>
        <dbReference type="ARBA" id="ARBA00004406"/>
    </source>
</evidence>
<evidence type="ECO:0000256" key="10">
    <source>
        <dbReference type="ARBA" id="ARBA00023002"/>
    </source>
</evidence>
<dbReference type="SUPFAM" id="SSF48264">
    <property type="entry name" value="Cytochrome P450"/>
    <property type="match status" value="1"/>
</dbReference>
<evidence type="ECO:0000256" key="1">
    <source>
        <dbReference type="ARBA" id="ARBA00001971"/>
    </source>
</evidence>
<name>A0ABN8HQW7_9NEOP</name>
<evidence type="ECO:0000256" key="15">
    <source>
        <dbReference type="RuleBase" id="RU000461"/>
    </source>
</evidence>
<dbReference type="PANTHER" id="PTHR24292">
    <property type="entry name" value="CYTOCHROME P450"/>
    <property type="match status" value="1"/>
</dbReference>
<dbReference type="EC" id="1.14.14.1" evidence="5"/>
<evidence type="ECO:0000256" key="11">
    <source>
        <dbReference type="ARBA" id="ARBA00023004"/>
    </source>
</evidence>
<evidence type="ECO:0000313" key="16">
    <source>
        <dbReference type="EMBL" id="CAH2039813.1"/>
    </source>
</evidence>
<keyword evidence="17" id="KW-1185">Reference proteome</keyword>
<keyword evidence="9" id="KW-0492">Microsome</keyword>
<evidence type="ECO:0000256" key="12">
    <source>
        <dbReference type="ARBA" id="ARBA00023033"/>
    </source>
</evidence>
<sequence length="127" mass="13989">MCTSPEYTFPEIGLTINEDVKVMIPIQAMHNDEKYFINSQKFAPERFNEGIKKFKNVFLPFGVGPRACVGARLGQMQSMAGLAAVLQKFTVEPAACTVRSPKPEPTAIVSESFVGGLPLKIKKRVLT</sequence>
<accession>A0ABN8HQW7</accession>
<evidence type="ECO:0000256" key="2">
    <source>
        <dbReference type="ARBA" id="ARBA00004174"/>
    </source>
</evidence>
<feature type="non-terminal residue" evidence="16">
    <location>
        <position position="127"/>
    </location>
</feature>
<keyword evidence="7 15" id="KW-0479">Metal-binding</keyword>
<comment type="catalytic activity">
    <reaction evidence="14">
        <text>an organic molecule + reduced [NADPH--hemoprotein reductase] + O2 = an alcohol + oxidized [NADPH--hemoprotein reductase] + H2O + H(+)</text>
        <dbReference type="Rhea" id="RHEA:17149"/>
        <dbReference type="Rhea" id="RHEA-COMP:11964"/>
        <dbReference type="Rhea" id="RHEA-COMP:11965"/>
        <dbReference type="ChEBI" id="CHEBI:15377"/>
        <dbReference type="ChEBI" id="CHEBI:15378"/>
        <dbReference type="ChEBI" id="CHEBI:15379"/>
        <dbReference type="ChEBI" id="CHEBI:30879"/>
        <dbReference type="ChEBI" id="CHEBI:57618"/>
        <dbReference type="ChEBI" id="CHEBI:58210"/>
        <dbReference type="ChEBI" id="CHEBI:142491"/>
        <dbReference type="EC" id="1.14.14.1"/>
    </reaction>
</comment>
<keyword evidence="6 15" id="KW-0349">Heme</keyword>
<reference evidence="16" key="1">
    <citation type="submission" date="2022-03" db="EMBL/GenBank/DDBJ databases">
        <authorList>
            <person name="Martin H S."/>
        </authorList>
    </citation>
    <scope>NUCLEOTIDE SEQUENCE</scope>
</reference>
<dbReference type="InterPro" id="IPR001128">
    <property type="entry name" value="Cyt_P450"/>
</dbReference>
<evidence type="ECO:0000256" key="4">
    <source>
        <dbReference type="ARBA" id="ARBA00010617"/>
    </source>
</evidence>
<keyword evidence="11 15" id="KW-0408">Iron</keyword>
<comment type="similarity">
    <text evidence="4 15">Belongs to the cytochrome P450 family.</text>
</comment>
<dbReference type="Proteomes" id="UP000837857">
    <property type="component" value="Chromosome 11"/>
</dbReference>
<dbReference type="InterPro" id="IPR036396">
    <property type="entry name" value="Cyt_P450_sf"/>
</dbReference>
<dbReference type="InterPro" id="IPR002401">
    <property type="entry name" value="Cyt_P450_E_grp-I"/>
</dbReference>
<dbReference type="PRINTS" id="PR00463">
    <property type="entry name" value="EP450I"/>
</dbReference>
<comment type="cofactor">
    <cofactor evidence="1">
        <name>heme</name>
        <dbReference type="ChEBI" id="CHEBI:30413"/>
    </cofactor>
</comment>
<evidence type="ECO:0000256" key="8">
    <source>
        <dbReference type="ARBA" id="ARBA00022824"/>
    </source>
</evidence>
<dbReference type="Pfam" id="PF00067">
    <property type="entry name" value="p450"/>
    <property type="match status" value="1"/>
</dbReference>
<keyword evidence="13" id="KW-0472">Membrane</keyword>
<evidence type="ECO:0000256" key="14">
    <source>
        <dbReference type="ARBA" id="ARBA00047827"/>
    </source>
</evidence>
<evidence type="ECO:0000256" key="7">
    <source>
        <dbReference type="ARBA" id="ARBA00022723"/>
    </source>
</evidence>
<keyword evidence="12 15" id="KW-0503">Monooxygenase</keyword>
<dbReference type="PANTHER" id="PTHR24292:SF93">
    <property type="entry name" value="CYTOCHROME P450 310A1-RELATED"/>
    <property type="match status" value="1"/>
</dbReference>
<keyword evidence="8" id="KW-0256">Endoplasmic reticulum</keyword>
<dbReference type="InterPro" id="IPR017972">
    <property type="entry name" value="Cyt_P450_CS"/>
</dbReference>
<dbReference type="EMBL" id="OW152823">
    <property type="protein sequence ID" value="CAH2039813.1"/>
    <property type="molecule type" value="Genomic_DNA"/>
</dbReference>
<keyword evidence="10 15" id="KW-0560">Oxidoreductase</keyword>